<sequence length="417" mass="47628">MSALLANDAIEINLCAEYGYSSRQFSKYPLVYQSNDYRSCLFLMHIQHEKIENRKKNYRNHFTLFRNENSIIVCRTETSLVHTDNDAIIIYDCIIPSENVDDRLRSKYTSWNVSFDKITYSNVYPNFIGYSLVCSGEWWYYDRGIILNGVTGYEENVTCSSIFIYYELHIDYVIKMPSKDALVLMPPDIKSLTTHFPNNMNYNRLPNLRASSYGNTAFQLSDPIKPSASNVQSTVVQQQQQKTPTLPSSLINHPIVSNTIVSNNSQLPTFMYGTTSDVAGTDLNLANIQPSSSPPQISMSASNSNINASIPNANFSNNYHYQNQQQHQLNQFTSQLQQENDGNVRISSLPATLLPYINGIVRSTIRQNDTTQTPQIESHAVIPSLHWLEQRSNELRRGEIDYFLPLDYKCPTRGLIY</sequence>
<evidence type="ECO:0000313" key="2">
    <source>
        <dbReference type="Proteomes" id="UP000679071"/>
    </source>
</evidence>
<dbReference type="RefSeq" id="YP_010797669.1">
    <property type="nucleotide sequence ID" value="NC_076232.1"/>
</dbReference>
<evidence type="ECO:0000313" key="1">
    <source>
        <dbReference type="EMBL" id="AYP97922.1"/>
    </source>
</evidence>
<keyword evidence="2" id="KW-1185">Reference proteome</keyword>
<accession>A0A3G3E627</accession>
<protein>
    <submittedName>
        <fullName evidence="1">GrBNV gp23-like protein-like protein</fullName>
    </submittedName>
</protein>
<proteinExistence type="predicted"/>
<dbReference type="Proteomes" id="UP000679071">
    <property type="component" value="Segment"/>
</dbReference>
<dbReference type="EMBL" id="MG969167">
    <property type="protein sequence ID" value="AYP97922.1"/>
    <property type="molecule type" value="Genomic_DNA"/>
</dbReference>
<name>A0A3G3E627_9VIRU</name>
<dbReference type="KEGG" id="vg:80535647"/>
<reference evidence="2" key="1">
    <citation type="submission" date="2018-02" db="EMBL/GenBank/DDBJ databases">
        <title>A New Nudivirus from Drosophila melanogaster.</title>
        <authorList>
            <consortium name="DrosEU"/>
            <person name="Obbard D.J."/>
            <person name="Staubach F."/>
            <person name="Betancourt A."/>
        </authorList>
    </citation>
    <scope>NUCLEOTIDE SEQUENCE [LARGE SCALE GENOMIC DNA]</scope>
</reference>
<dbReference type="GeneID" id="80535647"/>
<organism evidence="1 2">
    <name type="scientific">Mauternbach virus</name>
    <dbReference type="NCBI Taxonomy" id="2486603"/>
    <lineage>
        <taxon>Viruses</taxon>
        <taxon>Viruses incertae sedis</taxon>
        <taxon>Naldaviricetes</taxon>
        <taxon>Lefavirales</taxon>
        <taxon>Nudiviridae</taxon>
        <taxon>Alphanudivirus</taxon>
        <taxon>Alphanudivirus quartudromelanogasteris</taxon>
    </lineage>
</organism>